<dbReference type="EMBL" id="JARKIB010000052">
    <property type="protein sequence ID" value="KAJ7754543.1"/>
    <property type="molecule type" value="Genomic_DNA"/>
</dbReference>
<feature type="transmembrane region" description="Helical" evidence="1">
    <location>
        <begin position="12"/>
        <end position="30"/>
    </location>
</feature>
<feature type="transmembrane region" description="Helical" evidence="1">
    <location>
        <begin position="76"/>
        <end position="96"/>
    </location>
</feature>
<accession>A0AAD7J2Q0</accession>
<protein>
    <submittedName>
        <fullName evidence="2">Uncharacterized protein</fullName>
    </submittedName>
</protein>
<organism evidence="2 3">
    <name type="scientific">Mycena metata</name>
    <dbReference type="NCBI Taxonomy" id="1033252"/>
    <lineage>
        <taxon>Eukaryota</taxon>
        <taxon>Fungi</taxon>
        <taxon>Dikarya</taxon>
        <taxon>Basidiomycota</taxon>
        <taxon>Agaricomycotina</taxon>
        <taxon>Agaricomycetes</taxon>
        <taxon>Agaricomycetidae</taxon>
        <taxon>Agaricales</taxon>
        <taxon>Marasmiineae</taxon>
        <taxon>Mycenaceae</taxon>
        <taxon>Mycena</taxon>
    </lineage>
</organism>
<keyword evidence="1" id="KW-0812">Transmembrane</keyword>
<evidence type="ECO:0000256" key="1">
    <source>
        <dbReference type="SAM" id="Phobius"/>
    </source>
</evidence>
<gene>
    <name evidence="2" type="ORF">B0H16DRAFT_1316208</name>
</gene>
<proteinExistence type="predicted"/>
<feature type="transmembrane region" description="Helical" evidence="1">
    <location>
        <begin position="261"/>
        <end position="282"/>
    </location>
</feature>
<dbReference type="AlphaFoldDB" id="A0AAD7J2Q0"/>
<evidence type="ECO:0000313" key="3">
    <source>
        <dbReference type="Proteomes" id="UP001215598"/>
    </source>
</evidence>
<sequence>MFGLLLSSRPRDLICSFSIVLSTLPFRLLLPGTLPRWVSLGFPLAVHAVARLKAIPPIGNLCSEISPPANLPAVLLWPPSPALLGLVIVPLLRSVYNRLFDRFKLWVLESPLPPRKKRYLSSRIQDVMTLGSLGGRRVPAPADVPIDVDADRPEAAPLHIAVQIVQKDQTSLTHDVLHAVSSIVLPRLVGNLLLAASRRSFYLRGFLGLRSPGQMPVYPDWAAMTLQRRVLAASKAVAGILLGSSGVWAESDPIWWRTSLGYGMFVLVCIRIVYCLELYRLWLQKREVQSRKIKNRDFSGVDVTALDLIEPERFP</sequence>
<reference evidence="2" key="1">
    <citation type="submission" date="2023-03" db="EMBL/GenBank/DDBJ databases">
        <title>Massive genome expansion in bonnet fungi (Mycena s.s.) driven by repeated elements and novel gene families across ecological guilds.</title>
        <authorList>
            <consortium name="Lawrence Berkeley National Laboratory"/>
            <person name="Harder C.B."/>
            <person name="Miyauchi S."/>
            <person name="Viragh M."/>
            <person name="Kuo A."/>
            <person name="Thoen E."/>
            <person name="Andreopoulos B."/>
            <person name="Lu D."/>
            <person name="Skrede I."/>
            <person name="Drula E."/>
            <person name="Henrissat B."/>
            <person name="Morin E."/>
            <person name="Kohler A."/>
            <person name="Barry K."/>
            <person name="LaButti K."/>
            <person name="Morin E."/>
            <person name="Salamov A."/>
            <person name="Lipzen A."/>
            <person name="Mereny Z."/>
            <person name="Hegedus B."/>
            <person name="Baldrian P."/>
            <person name="Stursova M."/>
            <person name="Weitz H."/>
            <person name="Taylor A."/>
            <person name="Grigoriev I.V."/>
            <person name="Nagy L.G."/>
            <person name="Martin F."/>
            <person name="Kauserud H."/>
        </authorList>
    </citation>
    <scope>NUCLEOTIDE SEQUENCE</scope>
    <source>
        <strain evidence="2">CBHHK182m</strain>
    </source>
</reference>
<evidence type="ECO:0000313" key="2">
    <source>
        <dbReference type="EMBL" id="KAJ7754543.1"/>
    </source>
</evidence>
<keyword evidence="3" id="KW-1185">Reference proteome</keyword>
<dbReference type="Proteomes" id="UP001215598">
    <property type="component" value="Unassembled WGS sequence"/>
</dbReference>
<keyword evidence="1" id="KW-0472">Membrane</keyword>
<comment type="caution">
    <text evidence="2">The sequence shown here is derived from an EMBL/GenBank/DDBJ whole genome shotgun (WGS) entry which is preliminary data.</text>
</comment>
<name>A0AAD7J2Q0_9AGAR</name>
<keyword evidence="1" id="KW-1133">Transmembrane helix</keyword>
<feature type="transmembrane region" description="Helical" evidence="1">
    <location>
        <begin position="230"/>
        <end position="249"/>
    </location>
</feature>